<name>A0A2K8MAP4_9SPHN</name>
<dbReference type="AlphaFoldDB" id="A0A2K8MAP4"/>
<evidence type="ECO:0000313" key="2">
    <source>
        <dbReference type="Proteomes" id="UP000229081"/>
    </source>
</evidence>
<gene>
    <name evidence="1" type="ORF">CVN68_02280</name>
</gene>
<keyword evidence="2" id="KW-1185">Reference proteome</keyword>
<organism evidence="1 2">
    <name type="scientific">Sphingomonas psychrotolerans</name>
    <dbReference type="NCBI Taxonomy" id="1327635"/>
    <lineage>
        <taxon>Bacteria</taxon>
        <taxon>Pseudomonadati</taxon>
        <taxon>Pseudomonadota</taxon>
        <taxon>Alphaproteobacteria</taxon>
        <taxon>Sphingomonadales</taxon>
        <taxon>Sphingomonadaceae</taxon>
        <taxon>Sphingomonas</taxon>
    </lineage>
</organism>
<dbReference type="Proteomes" id="UP000229081">
    <property type="component" value="Chromosome"/>
</dbReference>
<evidence type="ECO:0000313" key="1">
    <source>
        <dbReference type="EMBL" id="ATY30958.1"/>
    </source>
</evidence>
<reference evidence="1 2" key="1">
    <citation type="submission" date="2017-11" db="EMBL/GenBank/DDBJ databases">
        <title>Complete genome sequence of Sphingomonas sp. Strain Cra20, a psychrotolerant potential plant growth promoting rhizobacteria.</title>
        <authorList>
            <person name="Luo Y."/>
        </authorList>
    </citation>
    <scope>NUCLEOTIDE SEQUENCE [LARGE SCALE GENOMIC DNA]</scope>
    <source>
        <strain evidence="1 2">Cra20</strain>
    </source>
</reference>
<proteinExistence type="predicted"/>
<accession>A0A2K8MAP4</accession>
<protein>
    <submittedName>
        <fullName evidence="1">Uncharacterized protein</fullName>
    </submittedName>
</protein>
<sequence>MAERVGRQTAGVVPLADRQLHDSKLQKAVVPGQVARMTANAPKPDVQVRLAASENRTLFNVPSFGLVCQLRAVRFLGDSKVKLA</sequence>
<dbReference type="KEGG" id="sphc:CVN68_02280"/>
<dbReference type="EMBL" id="CP024923">
    <property type="protein sequence ID" value="ATY30958.1"/>
    <property type="molecule type" value="Genomic_DNA"/>
</dbReference>